<dbReference type="OrthoDB" id="9782700at2"/>
<dbReference type="CDD" id="cd08041">
    <property type="entry name" value="OBF_kDNA_ligase_like"/>
    <property type="match status" value="1"/>
</dbReference>
<evidence type="ECO:0000256" key="1">
    <source>
        <dbReference type="ARBA" id="ARBA00001968"/>
    </source>
</evidence>
<dbReference type="GO" id="GO:0006260">
    <property type="term" value="P:DNA replication"/>
    <property type="evidence" value="ECO:0007669"/>
    <property type="project" value="UniProtKB-KW"/>
</dbReference>
<organism evidence="10 11">
    <name type="scientific">Photobacterium lipolyticum</name>
    <dbReference type="NCBI Taxonomy" id="266810"/>
    <lineage>
        <taxon>Bacteria</taxon>
        <taxon>Pseudomonadati</taxon>
        <taxon>Pseudomonadota</taxon>
        <taxon>Gammaproteobacteria</taxon>
        <taxon>Vibrionales</taxon>
        <taxon>Vibrionaceae</taxon>
        <taxon>Photobacterium</taxon>
    </lineage>
</organism>
<dbReference type="AlphaFoldDB" id="A0A2T3MZX5"/>
<dbReference type="Gene3D" id="3.30.470.30">
    <property type="entry name" value="DNA ligase/mRNA capping enzyme"/>
    <property type="match status" value="1"/>
</dbReference>
<evidence type="ECO:0000256" key="7">
    <source>
        <dbReference type="SAM" id="MobiDB-lite"/>
    </source>
</evidence>
<evidence type="ECO:0000259" key="9">
    <source>
        <dbReference type="Pfam" id="PF14743"/>
    </source>
</evidence>
<dbReference type="CDD" id="cd07896">
    <property type="entry name" value="Adenylation_kDNA_ligase_like"/>
    <property type="match status" value="1"/>
</dbReference>
<dbReference type="PANTHER" id="PTHR47810">
    <property type="entry name" value="DNA LIGASE"/>
    <property type="match status" value="1"/>
</dbReference>
<dbReference type="SUPFAM" id="SSF50249">
    <property type="entry name" value="Nucleic acid-binding proteins"/>
    <property type="match status" value="1"/>
</dbReference>
<dbReference type="GO" id="GO:0006310">
    <property type="term" value="P:DNA recombination"/>
    <property type="evidence" value="ECO:0007669"/>
    <property type="project" value="InterPro"/>
</dbReference>
<gene>
    <name evidence="10" type="ORF">C9I89_09095</name>
</gene>
<keyword evidence="5" id="KW-0234">DNA repair</keyword>
<evidence type="ECO:0000256" key="6">
    <source>
        <dbReference type="ARBA" id="ARBA00034003"/>
    </source>
</evidence>
<evidence type="ECO:0000313" key="11">
    <source>
        <dbReference type="Proteomes" id="UP000240904"/>
    </source>
</evidence>
<dbReference type="NCBIfam" id="NF006592">
    <property type="entry name" value="PRK09125.1"/>
    <property type="match status" value="1"/>
</dbReference>
<comment type="caution">
    <text evidence="10">The sequence shown here is derived from an EMBL/GenBank/DDBJ whole genome shotgun (WGS) entry which is preliminary data.</text>
</comment>
<protein>
    <submittedName>
        <fullName evidence="10">DNA ligase</fullName>
    </submittedName>
</protein>
<dbReference type="Pfam" id="PF01068">
    <property type="entry name" value="DNA_ligase_A_M"/>
    <property type="match status" value="1"/>
</dbReference>
<feature type="region of interest" description="Disordered" evidence="7">
    <location>
        <begin position="1"/>
        <end position="23"/>
    </location>
</feature>
<keyword evidence="2 10" id="KW-0436">Ligase</keyword>
<dbReference type="InterPro" id="IPR029319">
    <property type="entry name" value="DNA_ligase_OB"/>
</dbReference>
<dbReference type="GO" id="GO:0005524">
    <property type="term" value="F:ATP binding"/>
    <property type="evidence" value="ECO:0007669"/>
    <property type="project" value="InterPro"/>
</dbReference>
<keyword evidence="3" id="KW-0235">DNA replication</keyword>
<dbReference type="GO" id="GO:0006281">
    <property type="term" value="P:DNA repair"/>
    <property type="evidence" value="ECO:0007669"/>
    <property type="project" value="UniProtKB-KW"/>
</dbReference>
<dbReference type="SUPFAM" id="SSF56091">
    <property type="entry name" value="DNA ligase/mRNA capping enzyme, catalytic domain"/>
    <property type="match status" value="1"/>
</dbReference>
<proteinExistence type="predicted"/>
<dbReference type="PANTHER" id="PTHR47810:SF1">
    <property type="entry name" value="DNA LIGASE B"/>
    <property type="match status" value="1"/>
</dbReference>
<feature type="compositionally biased region" description="Basic and acidic residues" evidence="7">
    <location>
        <begin position="9"/>
        <end position="23"/>
    </location>
</feature>
<comment type="catalytic activity">
    <reaction evidence="6">
        <text>ATP + (deoxyribonucleotide)n-3'-hydroxyl + 5'-phospho-(deoxyribonucleotide)m = (deoxyribonucleotide)n+m + AMP + diphosphate.</text>
        <dbReference type="EC" id="6.5.1.1"/>
    </reaction>
</comment>
<feature type="domain" description="ATP-dependent DNA ligase family profile" evidence="8">
    <location>
        <begin position="28"/>
        <end position="184"/>
    </location>
</feature>
<dbReference type="Gene3D" id="3.30.1490.70">
    <property type="match status" value="1"/>
</dbReference>
<name>A0A2T3MZX5_9GAMM</name>
<dbReference type="GO" id="GO:0003910">
    <property type="term" value="F:DNA ligase (ATP) activity"/>
    <property type="evidence" value="ECO:0007669"/>
    <property type="project" value="UniProtKB-EC"/>
</dbReference>
<evidence type="ECO:0000256" key="5">
    <source>
        <dbReference type="ARBA" id="ARBA00023204"/>
    </source>
</evidence>
<feature type="domain" description="DNA ligase OB-like" evidence="9">
    <location>
        <begin position="198"/>
        <end position="263"/>
    </location>
</feature>
<keyword evidence="4" id="KW-0227">DNA damage</keyword>
<reference evidence="10 11" key="1">
    <citation type="submission" date="2018-03" db="EMBL/GenBank/DDBJ databases">
        <title>Whole genome sequencing of Histamine producing bacteria.</title>
        <authorList>
            <person name="Butler K."/>
        </authorList>
    </citation>
    <scope>NUCLEOTIDE SEQUENCE [LARGE SCALE GENOMIC DNA]</scope>
    <source>
        <strain evidence="10 11">DSM 16190</strain>
    </source>
</reference>
<evidence type="ECO:0000256" key="4">
    <source>
        <dbReference type="ARBA" id="ARBA00022763"/>
    </source>
</evidence>
<dbReference type="Proteomes" id="UP000240904">
    <property type="component" value="Unassembled WGS sequence"/>
</dbReference>
<sequence>MQAQNFDPTKFEPEKTENTAESHNEITDFLISEKLDGIRAYWTGKTLLTRTGNAIAAPVWFTAPLPDIPLDGELWVGRGKFQQVAQTVLDQFPDDRAWRSIRYMIFDLPESKAKFEHRYQHLTHQINTIEPKHIQVIEQRRIASFTHLEDWLQHVDDKKGEGLMLHHRGNFYQAGRSDQLLKLKRYQDAEAVVIGYEEGNGKFKGIMGSMWVLTSDKIKFKIGTGFNQYDRENPPELGTTVTYRYNGYTDSGIPRFARFIRTRTNPDI</sequence>
<evidence type="ECO:0000259" key="8">
    <source>
        <dbReference type="Pfam" id="PF01068"/>
    </source>
</evidence>
<dbReference type="EMBL" id="PYMC01000005">
    <property type="protein sequence ID" value="PSW05527.1"/>
    <property type="molecule type" value="Genomic_DNA"/>
</dbReference>
<evidence type="ECO:0000313" key="10">
    <source>
        <dbReference type="EMBL" id="PSW05527.1"/>
    </source>
</evidence>
<dbReference type="Gene3D" id="2.40.50.140">
    <property type="entry name" value="Nucleic acid-binding proteins"/>
    <property type="match status" value="1"/>
</dbReference>
<evidence type="ECO:0000256" key="2">
    <source>
        <dbReference type="ARBA" id="ARBA00022598"/>
    </source>
</evidence>
<dbReference type="InterPro" id="IPR050326">
    <property type="entry name" value="NAD_dep_DNA_ligaseB"/>
</dbReference>
<keyword evidence="11" id="KW-1185">Reference proteome</keyword>
<comment type="cofactor">
    <cofactor evidence="1">
        <name>a divalent metal cation</name>
        <dbReference type="ChEBI" id="CHEBI:60240"/>
    </cofactor>
</comment>
<evidence type="ECO:0000256" key="3">
    <source>
        <dbReference type="ARBA" id="ARBA00022705"/>
    </source>
</evidence>
<accession>A0A2T3MZX5</accession>
<dbReference type="InterPro" id="IPR012340">
    <property type="entry name" value="NA-bd_OB-fold"/>
</dbReference>
<dbReference type="InterPro" id="IPR012310">
    <property type="entry name" value="DNA_ligase_ATP-dep_cent"/>
</dbReference>
<dbReference type="Pfam" id="PF14743">
    <property type="entry name" value="DNA_ligase_OB_2"/>
    <property type="match status" value="1"/>
</dbReference>